<accession>A0AAN8G991</accession>
<dbReference type="InterPro" id="IPR043504">
    <property type="entry name" value="Peptidase_S1_PA_chymotrypsin"/>
</dbReference>
<sequence>MKQSNRQFRGSKDIRKMFRREDLKETFRVEAVETIIRNVADRVVQVKGPSRTGSGIIFKANDEFYVQTSHHVVIKTCGEHTQPLVPVGEKCSECDHIACVIDSIEVRFFQNDALYTTQLFGNCSSLEKAIVRLIEVPKVIYDMDMQDYGWLVVDIRIRGMEKISIKGLLEFYKPEFIIHSSKLIDPGEECTIVFQHDSVPATKITKCSDNCSRIYFDQTFVPAEAKINFHKDLPWETKDCDQQVAVISFPTQPMTLTENKKITYGQPILDPKIGDCLIPSEQIKGPSGWGQLKDVVLLKHDAKVQPGDSGGCVLVMGKDVESRIGYKSYMCMHIAGNNKHGVSSIGLIN</sequence>
<proteinExistence type="predicted"/>
<organism evidence="1 2">
    <name type="scientific">Patella caerulea</name>
    <name type="common">Rayed Mediterranean limpet</name>
    <dbReference type="NCBI Taxonomy" id="87958"/>
    <lineage>
        <taxon>Eukaryota</taxon>
        <taxon>Metazoa</taxon>
        <taxon>Spiralia</taxon>
        <taxon>Lophotrochozoa</taxon>
        <taxon>Mollusca</taxon>
        <taxon>Gastropoda</taxon>
        <taxon>Patellogastropoda</taxon>
        <taxon>Patelloidea</taxon>
        <taxon>Patellidae</taxon>
        <taxon>Patella</taxon>
    </lineage>
</organism>
<comment type="caution">
    <text evidence="1">The sequence shown here is derived from an EMBL/GenBank/DDBJ whole genome shotgun (WGS) entry which is preliminary data.</text>
</comment>
<dbReference type="Proteomes" id="UP001347796">
    <property type="component" value="Unassembled WGS sequence"/>
</dbReference>
<evidence type="ECO:0000313" key="1">
    <source>
        <dbReference type="EMBL" id="KAK6168265.1"/>
    </source>
</evidence>
<gene>
    <name evidence="1" type="ORF">SNE40_022127</name>
</gene>
<reference evidence="1 2" key="1">
    <citation type="submission" date="2024-01" db="EMBL/GenBank/DDBJ databases">
        <title>The genome of the rayed Mediterranean limpet Patella caerulea (Linnaeus, 1758).</title>
        <authorList>
            <person name="Anh-Thu Weber A."/>
            <person name="Halstead-Nussloch G."/>
        </authorList>
    </citation>
    <scope>NUCLEOTIDE SEQUENCE [LARGE SCALE GENOMIC DNA]</scope>
    <source>
        <strain evidence="1">AATW-2023a</strain>
        <tissue evidence="1">Whole specimen</tissue>
    </source>
</reference>
<dbReference type="EMBL" id="JAZGQO010000018">
    <property type="protein sequence ID" value="KAK6168265.1"/>
    <property type="molecule type" value="Genomic_DNA"/>
</dbReference>
<dbReference type="Gene3D" id="2.40.10.10">
    <property type="entry name" value="Trypsin-like serine proteases"/>
    <property type="match status" value="1"/>
</dbReference>
<keyword evidence="2" id="KW-1185">Reference proteome</keyword>
<evidence type="ECO:0000313" key="2">
    <source>
        <dbReference type="Proteomes" id="UP001347796"/>
    </source>
</evidence>
<dbReference type="AlphaFoldDB" id="A0AAN8G991"/>
<protein>
    <submittedName>
        <fullName evidence="1">Uncharacterized protein</fullName>
    </submittedName>
</protein>
<name>A0AAN8G991_PATCE</name>